<evidence type="ECO:0000256" key="1">
    <source>
        <dbReference type="PIRSR" id="PIRSR613078-1"/>
    </source>
</evidence>
<evidence type="ECO:0000313" key="4">
    <source>
        <dbReference type="Proteomes" id="UP000824073"/>
    </source>
</evidence>
<gene>
    <name evidence="3" type="ORF">IAB67_09725</name>
</gene>
<dbReference type="PANTHER" id="PTHR48100">
    <property type="entry name" value="BROAD-SPECIFICITY PHOSPHATASE YOR283W-RELATED"/>
    <property type="match status" value="1"/>
</dbReference>
<proteinExistence type="predicted"/>
<evidence type="ECO:0000313" key="3">
    <source>
        <dbReference type="EMBL" id="HIU44563.1"/>
    </source>
</evidence>
<feature type="binding site" evidence="2">
    <location>
        <position position="56"/>
    </location>
    <ligand>
        <name>substrate</name>
    </ligand>
</feature>
<dbReference type="GO" id="GO:0016791">
    <property type="term" value="F:phosphatase activity"/>
    <property type="evidence" value="ECO:0007669"/>
    <property type="project" value="TreeGrafter"/>
</dbReference>
<name>A0A9D1LMF9_9CLOT</name>
<dbReference type="Proteomes" id="UP000824073">
    <property type="component" value="Unassembled WGS sequence"/>
</dbReference>
<dbReference type="InterPro" id="IPR050275">
    <property type="entry name" value="PGM_Phosphatase"/>
</dbReference>
<dbReference type="Gene3D" id="3.40.50.1240">
    <property type="entry name" value="Phosphoglycerate mutase-like"/>
    <property type="match status" value="1"/>
</dbReference>
<protein>
    <submittedName>
        <fullName evidence="3">Histidine phosphatase family protein</fullName>
    </submittedName>
</protein>
<dbReference type="CDD" id="cd07067">
    <property type="entry name" value="HP_PGM_like"/>
    <property type="match status" value="1"/>
</dbReference>
<feature type="active site" description="Tele-phosphohistidine intermediate" evidence="1">
    <location>
        <position position="9"/>
    </location>
</feature>
<dbReference type="SMART" id="SM00855">
    <property type="entry name" value="PGAM"/>
    <property type="match status" value="1"/>
</dbReference>
<sequence length="196" mass="21533">MNRLILIRHGATAGNLQRRYIGRTDEPLCETGIQQVLALREHHLCADLLFVSPMLRTRQTAELLFPQLTPVVVHGLAETDFGLFEGLNADDLAGSSAYRSWIDSGCRGPIPGGESPDRFKARCCTAFIHTMHTVPDGACAAFAVHGGVIMAVLEAFARPRRNFYQYHIGNGGYVLCEYAPESLRIVTTFQGGQAEK</sequence>
<reference evidence="3" key="2">
    <citation type="journal article" date="2021" name="PeerJ">
        <title>Extensive microbial diversity within the chicken gut microbiome revealed by metagenomics and culture.</title>
        <authorList>
            <person name="Gilroy R."/>
            <person name="Ravi A."/>
            <person name="Getino M."/>
            <person name="Pursley I."/>
            <person name="Horton D.L."/>
            <person name="Alikhan N.F."/>
            <person name="Baker D."/>
            <person name="Gharbi K."/>
            <person name="Hall N."/>
            <person name="Watson M."/>
            <person name="Adriaenssens E.M."/>
            <person name="Foster-Nyarko E."/>
            <person name="Jarju S."/>
            <person name="Secka A."/>
            <person name="Antonio M."/>
            <person name="Oren A."/>
            <person name="Chaudhuri R.R."/>
            <person name="La Ragione R."/>
            <person name="Hildebrand F."/>
            <person name="Pallen M.J."/>
        </authorList>
    </citation>
    <scope>NUCLEOTIDE SEQUENCE</scope>
    <source>
        <strain evidence="3">CHK191-8634</strain>
    </source>
</reference>
<feature type="active site" description="Proton donor/acceptor" evidence="1">
    <location>
        <position position="78"/>
    </location>
</feature>
<dbReference type="Pfam" id="PF00300">
    <property type="entry name" value="His_Phos_1"/>
    <property type="match status" value="1"/>
</dbReference>
<comment type="caution">
    <text evidence="3">The sequence shown here is derived from an EMBL/GenBank/DDBJ whole genome shotgun (WGS) entry which is preliminary data.</text>
</comment>
<dbReference type="SUPFAM" id="SSF53254">
    <property type="entry name" value="Phosphoglycerate mutase-like"/>
    <property type="match status" value="1"/>
</dbReference>
<dbReference type="InterPro" id="IPR013078">
    <property type="entry name" value="His_Pase_superF_clade-1"/>
</dbReference>
<dbReference type="InterPro" id="IPR029033">
    <property type="entry name" value="His_PPase_superfam"/>
</dbReference>
<reference evidence="3" key="1">
    <citation type="submission" date="2020-10" db="EMBL/GenBank/DDBJ databases">
        <authorList>
            <person name="Gilroy R."/>
        </authorList>
    </citation>
    <scope>NUCLEOTIDE SEQUENCE</scope>
    <source>
        <strain evidence="3">CHK191-8634</strain>
    </source>
</reference>
<evidence type="ECO:0000256" key="2">
    <source>
        <dbReference type="PIRSR" id="PIRSR613078-2"/>
    </source>
</evidence>
<dbReference type="EMBL" id="DVMR01000072">
    <property type="protein sequence ID" value="HIU44563.1"/>
    <property type="molecule type" value="Genomic_DNA"/>
</dbReference>
<feature type="binding site" evidence="2">
    <location>
        <begin position="8"/>
        <end position="15"/>
    </location>
    <ligand>
        <name>substrate</name>
    </ligand>
</feature>
<organism evidence="3 4">
    <name type="scientific">Candidatus Ventrousia excrementavium</name>
    <dbReference type="NCBI Taxonomy" id="2840961"/>
    <lineage>
        <taxon>Bacteria</taxon>
        <taxon>Bacillati</taxon>
        <taxon>Bacillota</taxon>
        <taxon>Clostridia</taxon>
        <taxon>Eubacteriales</taxon>
        <taxon>Clostridiaceae</taxon>
        <taxon>Clostridiaceae incertae sedis</taxon>
        <taxon>Candidatus Ventrousia</taxon>
    </lineage>
</organism>
<accession>A0A9D1LMF9</accession>
<dbReference type="AlphaFoldDB" id="A0A9D1LMF9"/>